<evidence type="ECO:0000259" key="4">
    <source>
        <dbReference type="PROSITE" id="PS01124"/>
    </source>
</evidence>
<keyword evidence="1" id="KW-0805">Transcription regulation</keyword>
<dbReference type="InterPro" id="IPR018060">
    <property type="entry name" value="HTH_AraC"/>
</dbReference>
<keyword evidence="2" id="KW-0238">DNA-binding</keyword>
<dbReference type="PANTHER" id="PTHR46796">
    <property type="entry name" value="HTH-TYPE TRANSCRIPTIONAL ACTIVATOR RHAS-RELATED"/>
    <property type="match status" value="1"/>
</dbReference>
<dbReference type="PANTHER" id="PTHR46796:SF12">
    <property type="entry name" value="HTH-TYPE DNA-BINDING TRANSCRIPTIONAL ACTIVATOR EUTR"/>
    <property type="match status" value="1"/>
</dbReference>
<feature type="domain" description="HTH araC/xylS-type" evidence="4">
    <location>
        <begin position="211"/>
        <end position="315"/>
    </location>
</feature>
<dbReference type="AlphaFoldDB" id="A0A7W5G7D9"/>
<dbReference type="InterPro" id="IPR050204">
    <property type="entry name" value="AraC_XylS_family_regulators"/>
</dbReference>
<keyword evidence="3" id="KW-0804">Transcription</keyword>
<name>A0A7W5G7D9_9GAMM</name>
<accession>A0A7W5G7D9</accession>
<evidence type="ECO:0000256" key="3">
    <source>
        <dbReference type="ARBA" id="ARBA00023163"/>
    </source>
</evidence>
<evidence type="ECO:0000313" key="5">
    <source>
        <dbReference type="EMBL" id="MBB3143538.1"/>
    </source>
</evidence>
<dbReference type="SMART" id="SM00342">
    <property type="entry name" value="HTH_ARAC"/>
    <property type="match status" value="1"/>
</dbReference>
<evidence type="ECO:0000313" key="6">
    <source>
        <dbReference type="Proteomes" id="UP000525987"/>
    </source>
</evidence>
<gene>
    <name evidence="5" type="ORF">FHR96_004461</name>
</gene>
<dbReference type="PROSITE" id="PS00041">
    <property type="entry name" value="HTH_ARAC_FAMILY_1"/>
    <property type="match status" value="1"/>
</dbReference>
<organism evidence="5 6">
    <name type="scientific">Halomonas organivorans</name>
    <dbReference type="NCBI Taxonomy" id="257772"/>
    <lineage>
        <taxon>Bacteria</taxon>
        <taxon>Pseudomonadati</taxon>
        <taxon>Pseudomonadota</taxon>
        <taxon>Gammaproteobacteria</taxon>
        <taxon>Oceanospirillales</taxon>
        <taxon>Halomonadaceae</taxon>
        <taxon>Halomonas</taxon>
    </lineage>
</organism>
<reference evidence="5 6" key="1">
    <citation type="submission" date="2020-08" db="EMBL/GenBank/DDBJ databases">
        <title>Genomic Encyclopedia of Type Strains, Phase III (KMG-III): the genomes of soil and plant-associated and newly described type strains.</title>
        <authorList>
            <person name="Whitman W."/>
        </authorList>
    </citation>
    <scope>NUCLEOTIDE SEQUENCE [LARGE SCALE GENOMIC DNA]</scope>
    <source>
        <strain evidence="5 6">CECT 5995</strain>
    </source>
</reference>
<evidence type="ECO:0000256" key="1">
    <source>
        <dbReference type="ARBA" id="ARBA00023015"/>
    </source>
</evidence>
<proteinExistence type="predicted"/>
<comment type="caution">
    <text evidence="5">The sequence shown here is derived from an EMBL/GenBank/DDBJ whole genome shotgun (WGS) entry which is preliminary data.</text>
</comment>
<dbReference type="InterPro" id="IPR009057">
    <property type="entry name" value="Homeodomain-like_sf"/>
</dbReference>
<dbReference type="Pfam" id="PF12833">
    <property type="entry name" value="HTH_18"/>
    <property type="match status" value="1"/>
</dbReference>
<protein>
    <submittedName>
        <fullName evidence="5">AraC family ethanolamine operon transcriptional activator</fullName>
    </submittedName>
</protein>
<dbReference type="InterPro" id="IPR018062">
    <property type="entry name" value="HTH_AraC-typ_CS"/>
</dbReference>
<dbReference type="Gene3D" id="1.10.10.60">
    <property type="entry name" value="Homeodomain-like"/>
    <property type="match status" value="1"/>
</dbReference>
<dbReference type="GO" id="GO:0043565">
    <property type="term" value="F:sequence-specific DNA binding"/>
    <property type="evidence" value="ECO:0007669"/>
    <property type="project" value="InterPro"/>
</dbReference>
<evidence type="ECO:0000256" key="2">
    <source>
        <dbReference type="ARBA" id="ARBA00023125"/>
    </source>
</evidence>
<dbReference type="EMBL" id="JACHXM010000055">
    <property type="protein sequence ID" value="MBB3143538.1"/>
    <property type="molecule type" value="Genomic_DNA"/>
</dbReference>
<dbReference type="Proteomes" id="UP000525987">
    <property type="component" value="Unassembled WGS sequence"/>
</dbReference>
<sequence length="318" mass="36477">MSQTIRTAESAPRKCKWEAWDANEHAHNLTDWSQEYDQFGQGGFYGRIDEVHLPAMQVFKEYTSHALGQQCNVWPDSLWMGIPAGPGDCRINGHRVGEREIMCQPGGHDFELVTPDGFDIYGLVVGRDWLTRVAGEAACPLLEADPERLMRLRLPQRTRRATTFLIERLLGMQDERLEIPVHQDILGLALQEILNEETPNTERPPSYRHRRQVVDRVRTHLESGATPPVSLDELCRIAHVSQRTLRYSFTSILGVSPIQFLRLTRLNRVRRRLCEPDASTTVGQVASDWGFYHLGQFSRDYRRLFGESPSATLARHRH</sequence>
<dbReference type="SUPFAM" id="SSF46689">
    <property type="entry name" value="Homeodomain-like"/>
    <property type="match status" value="2"/>
</dbReference>
<dbReference type="PROSITE" id="PS01124">
    <property type="entry name" value="HTH_ARAC_FAMILY_2"/>
    <property type="match status" value="1"/>
</dbReference>
<dbReference type="GO" id="GO:0003700">
    <property type="term" value="F:DNA-binding transcription factor activity"/>
    <property type="evidence" value="ECO:0007669"/>
    <property type="project" value="InterPro"/>
</dbReference>
<keyword evidence="6" id="KW-1185">Reference proteome</keyword>
<dbReference type="RefSeq" id="WP_183389841.1">
    <property type="nucleotide sequence ID" value="NZ_JACHXM010000055.1"/>
</dbReference>